<feature type="transmembrane region" description="Helical" evidence="8">
    <location>
        <begin position="442"/>
        <end position="460"/>
    </location>
</feature>
<dbReference type="Proteomes" id="UP001500466">
    <property type="component" value="Unassembled WGS sequence"/>
</dbReference>
<keyword evidence="6 8" id="KW-1133">Transmembrane helix</keyword>
<keyword evidence="2" id="KW-1003">Cell membrane</keyword>
<feature type="transmembrane region" description="Helical" evidence="8">
    <location>
        <begin position="73"/>
        <end position="94"/>
    </location>
</feature>
<keyword evidence="3" id="KW-0328">Glycosyltransferase</keyword>
<evidence type="ECO:0000256" key="7">
    <source>
        <dbReference type="ARBA" id="ARBA00023136"/>
    </source>
</evidence>
<proteinExistence type="predicted"/>
<reference evidence="11" key="1">
    <citation type="journal article" date="2019" name="Int. J. Syst. Evol. Microbiol.">
        <title>The Global Catalogue of Microorganisms (GCM) 10K type strain sequencing project: providing services to taxonomists for standard genome sequencing and annotation.</title>
        <authorList>
            <consortium name="The Broad Institute Genomics Platform"/>
            <consortium name="The Broad Institute Genome Sequencing Center for Infectious Disease"/>
            <person name="Wu L."/>
            <person name="Ma J."/>
        </authorList>
    </citation>
    <scope>NUCLEOTIDE SEQUENCE [LARGE SCALE GENOMIC DNA]</scope>
    <source>
        <strain evidence="11">JCM 17986</strain>
    </source>
</reference>
<accession>A0ABP9H1C8</accession>
<keyword evidence="4" id="KW-0808">Transferase</keyword>
<feature type="transmembrane region" description="Helical" evidence="8">
    <location>
        <begin position="395"/>
        <end position="414"/>
    </location>
</feature>
<name>A0ABP9H1C8_9ACTN</name>
<dbReference type="InterPro" id="IPR050297">
    <property type="entry name" value="LipidA_mod_glycosyltrf_83"/>
</dbReference>
<evidence type="ECO:0000313" key="11">
    <source>
        <dbReference type="Proteomes" id="UP001500466"/>
    </source>
</evidence>
<dbReference type="PANTHER" id="PTHR33908">
    <property type="entry name" value="MANNOSYLTRANSFERASE YKCB-RELATED"/>
    <property type="match status" value="1"/>
</dbReference>
<gene>
    <name evidence="10" type="ORF">GCM10023205_23040</name>
</gene>
<organism evidence="10 11">
    <name type="scientific">Yinghuangia aomiensis</name>
    <dbReference type="NCBI Taxonomy" id="676205"/>
    <lineage>
        <taxon>Bacteria</taxon>
        <taxon>Bacillati</taxon>
        <taxon>Actinomycetota</taxon>
        <taxon>Actinomycetes</taxon>
        <taxon>Kitasatosporales</taxon>
        <taxon>Streptomycetaceae</taxon>
        <taxon>Yinghuangia</taxon>
    </lineage>
</organism>
<dbReference type="InterPro" id="IPR038731">
    <property type="entry name" value="RgtA/B/C-like"/>
</dbReference>
<feature type="domain" description="Glycosyltransferase RgtA/B/C/D-like" evidence="9">
    <location>
        <begin position="52"/>
        <end position="178"/>
    </location>
</feature>
<evidence type="ECO:0000256" key="8">
    <source>
        <dbReference type="SAM" id="Phobius"/>
    </source>
</evidence>
<sequence>MPTAVLLAVVAVITHVAVFQRAFWNPDEGFLATQARILGDGAQLYGGVVDRKPPVVPCLYAAAFQLFGSGTLWPVKVLAVAAHLATAVLLAVFARRRFGPTAGLMAGVLYLVASIGLAPPDAMAANFETFMLPASVAAIVLADRGRFAAAGFAAAVAALTKQSGGAVVLPVLWVAVMAAGKGLGGGGVAGGRRRDRGGRWVPWWRRCRGGAVGAVGLGALGLRRGGAGGGAASGGKAWGGVLLGRAVAGGVALNAAAFGGSVARDEIASGHAAWGVAGRRGGGAPGVAGDDSNAAPGGRAVRGRVPGAATRLRLQAVACVLLGAIVPWVGVALLLGAGRFVFWVVTGSGGYLSLEGGWLWAVARASGNLAIVAAAGLPLVWAAWRGRRFRADADLWLWLAASAIGVAAGTRFFGHYFLQLLPPLVLLGVAGVVRGALRWRTVAGYAALSATVFVYLAATWPQVRLDHIRGVAATVRAETRPGEPLLVWGMNPAVYYFAERPPATRFLTAGFLTNFAGGRPDSQVGEAYAVPGSWAQFTEDLTRTRPELVIDDSGNAAYRPDRIPRLDQFLKAHYRELERQGATVIYRRIDP</sequence>
<keyword evidence="7 8" id="KW-0472">Membrane</keyword>
<evidence type="ECO:0000256" key="5">
    <source>
        <dbReference type="ARBA" id="ARBA00022692"/>
    </source>
</evidence>
<dbReference type="RefSeq" id="WP_345675290.1">
    <property type="nucleotide sequence ID" value="NZ_BAABHS010000007.1"/>
</dbReference>
<dbReference type="Pfam" id="PF13231">
    <property type="entry name" value="PMT_2"/>
    <property type="match status" value="1"/>
</dbReference>
<evidence type="ECO:0000256" key="1">
    <source>
        <dbReference type="ARBA" id="ARBA00004651"/>
    </source>
</evidence>
<comment type="caution">
    <text evidence="10">The sequence shown here is derived from an EMBL/GenBank/DDBJ whole genome shotgun (WGS) entry which is preliminary data.</text>
</comment>
<evidence type="ECO:0000313" key="10">
    <source>
        <dbReference type="EMBL" id="GAA4959472.1"/>
    </source>
</evidence>
<protein>
    <recommendedName>
        <fullName evidence="9">Glycosyltransferase RgtA/B/C/D-like domain-containing protein</fullName>
    </recommendedName>
</protein>
<keyword evidence="11" id="KW-1185">Reference proteome</keyword>
<feature type="transmembrane region" description="Helical" evidence="8">
    <location>
        <begin position="314"/>
        <end position="338"/>
    </location>
</feature>
<dbReference type="EMBL" id="BAABHS010000007">
    <property type="protein sequence ID" value="GAA4959472.1"/>
    <property type="molecule type" value="Genomic_DNA"/>
</dbReference>
<keyword evidence="5 8" id="KW-0812">Transmembrane</keyword>
<evidence type="ECO:0000256" key="6">
    <source>
        <dbReference type="ARBA" id="ARBA00022989"/>
    </source>
</evidence>
<evidence type="ECO:0000259" key="9">
    <source>
        <dbReference type="Pfam" id="PF13231"/>
    </source>
</evidence>
<dbReference type="PANTHER" id="PTHR33908:SF11">
    <property type="entry name" value="MEMBRANE PROTEIN"/>
    <property type="match status" value="1"/>
</dbReference>
<feature type="transmembrane region" description="Helical" evidence="8">
    <location>
        <begin position="358"/>
        <end position="383"/>
    </location>
</feature>
<evidence type="ECO:0000256" key="4">
    <source>
        <dbReference type="ARBA" id="ARBA00022679"/>
    </source>
</evidence>
<evidence type="ECO:0000256" key="3">
    <source>
        <dbReference type="ARBA" id="ARBA00022676"/>
    </source>
</evidence>
<comment type="subcellular location">
    <subcellularLocation>
        <location evidence="1">Cell membrane</location>
        <topology evidence="1">Multi-pass membrane protein</topology>
    </subcellularLocation>
</comment>
<feature type="transmembrane region" description="Helical" evidence="8">
    <location>
        <begin position="101"/>
        <end position="118"/>
    </location>
</feature>
<evidence type="ECO:0000256" key="2">
    <source>
        <dbReference type="ARBA" id="ARBA00022475"/>
    </source>
</evidence>